<gene>
    <name evidence="1" type="ORF">HEB94_007947</name>
</gene>
<proteinExistence type="predicted"/>
<dbReference type="AlphaFoldDB" id="A0A927N2X4"/>
<protein>
    <submittedName>
        <fullName evidence="1">Uncharacterized protein</fullName>
    </submittedName>
</protein>
<dbReference type="Proteomes" id="UP000638648">
    <property type="component" value="Unassembled WGS sequence"/>
</dbReference>
<comment type="caution">
    <text evidence="1">The sequence shown here is derived from an EMBL/GenBank/DDBJ whole genome shotgun (WGS) entry which is preliminary data.</text>
</comment>
<dbReference type="EMBL" id="JADBEM010000001">
    <property type="protein sequence ID" value="MBE1611099.1"/>
    <property type="molecule type" value="Genomic_DNA"/>
</dbReference>
<organism evidence="1 2">
    <name type="scientific">Actinopolymorpha pittospori</name>
    <dbReference type="NCBI Taxonomy" id="648752"/>
    <lineage>
        <taxon>Bacteria</taxon>
        <taxon>Bacillati</taxon>
        <taxon>Actinomycetota</taxon>
        <taxon>Actinomycetes</taxon>
        <taxon>Propionibacteriales</taxon>
        <taxon>Actinopolymorphaceae</taxon>
        <taxon>Actinopolymorpha</taxon>
    </lineage>
</organism>
<dbReference type="RefSeq" id="WP_192754362.1">
    <property type="nucleotide sequence ID" value="NZ_BAABJL010000042.1"/>
</dbReference>
<keyword evidence="2" id="KW-1185">Reference proteome</keyword>
<accession>A0A927N2X4</accession>
<evidence type="ECO:0000313" key="2">
    <source>
        <dbReference type="Proteomes" id="UP000638648"/>
    </source>
</evidence>
<evidence type="ECO:0000313" key="1">
    <source>
        <dbReference type="EMBL" id="MBE1611099.1"/>
    </source>
</evidence>
<sequence length="157" mass="17562">MDGNDAPSGMGIHRWDLRDPAAALTGIARRHQLRPGMVIVGLIELPDTIQHLLDTTVLYDADEPPDEARHCAVLIRRAAHRLFGPRVVIGTPRHAFLTVVVRRGPLRLSSADRRWWEGWRQAEHKLPVFDGTLVVMTEQGWRSADDQLVGFQPALAA</sequence>
<name>A0A927N2X4_9ACTN</name>
<reference evidence="1" key="1">
    <citation type="submission" date="2020-10" db="EMBL/GenBank/DDBJ databases">
        <title>Sequencing the genomes of 1000 actinobacteria strains.</title>
        <authorList>
            <person name="Klenk H.-P."/>
        </authorList>
    </citation>
    <scope>NUCLEOTIDE SEQUENCE</scope>
    <source>
        <strain evidence="1">DSM 45354</strain>
    </source>
</reference>